<evidence type="ECO:0000313" key="4">
    <source>
        <dbReference type="EMBL" id="REL27959.1"/>
    </source>
</evidence>
<organism evidence="4 5">
    <name type="scientific">Thalassotalea euphylliae</name>
    <dbReference type="NCBI Taxonomy" id="1655234"/>
    <lineage>
        <taxon>Bacteria</taxon>
        <taxon>Pseudomonadati</taxon>
        <taxon>Pseudomonadota</taxon>
        <taxon>Gammaproteobacteria</taxon>
        <taxon>Alteromonadales</taxon>
        <taxon>Colwelliaceae</taxon>
        <taxon>Thalassotalea</taxon>
    </lineage>
</organism>
<feature type="domain" description="Potassium channel" evidence="3">
    <location>
        <begin position="37"/>
        <end position="113"/>
    </location>
</feature>
<dbReference type="RefSeq" id="WP_116009023.1">
    <property type="nucleotide sequence ID" value="NZ_QUOU01000001.1"/>
</dbReference>
<dbReference type="EMBL" id="QUOU01000001">
    <property type="protein sequence ID" value="REL27959.1"/>
    <property type="molecule type" value="Genomic_DNA"/>
</dbReference>
<comment type="caution">
    <text evidence="4">The sequence shown here is derived from an EMBL/GenBank/DDBJ whole genome shotgun (WGS) entry which is preliminary data.</text>
</comment>
<evidence type="ECO:0000259" key="3">
    <source>
        <dbReference type="Pfam" id="PF07885"/>
    </source>
</evidence>
<dbReference type="Proteomes" id="UP000256478">
    <property type="component" value="Unassembled WGS sequence"/>
</dbReference>
<reference evidence="4 5" key="1">
    <citation type="submission" date="2018-08" db="EMBL/GenBank/DDBJ databases">
        <title>Thalassotalea euphylliae genome.</title>
        <authorList>
            <person name="Summers S."/>
            <person name="Rice S.A."/>
            <person name="Freckelton M.L."/>
            <person name="Nedved B.T."/>
            <person name="Hadfield M.G."/>
        </authorList>
    </citation>
    <scope>NUCLEOTIDE SEQUENCE [LARGE SCALE GENOMIC DNA]</scope>
    <source>
        <strain evidence="4 5">H1</strain>
    </source>
</reference>
<dbReference type="AlphaFoldDB" id="A0A3E0TU09"/>
<keyword evidence="4" id="KW-0813">Transport</keyword>
<keyword evidence="2" id="KW-1133">Transmembrane helix</keyword>
<accession>A0A3E0TU09</accession>
<feature type="coiled-coil region" evidence="1">
    <location>
        <begin position="125"/>
        <end position="152"/>
    </location>
</feature>
<protein>
    <submittedName>
        <fullName evidence="4">Two pore domain potassium channel family protein</fullName>
    </submittedName>
</protein>
<keyword evidence="1" id="KW-0175">Coiled coil</keyword>
<dbReference type="SUPFAM" id="SSF81324">
    <property type="entry name" value="Voltage-gated potassium channels"/>
    <property type="match status" value="1"/>
</dbReference>
<feature type="transmembrane region" description="Helical" evidence="2">
    <location>
        <begin position="67"/>
        <end position="85"/>
    </location>
</feature>
<dbReference type="GO" id="GO:0034220">
    <property type="term" value="P:monoatomic ion transmembrane transport"/>
    <property type="evidence" value="ECO:0007669"/>
    <property type="project" value="UniProtKB-KW"/>
</dbReference>
<keyword evidence="4" id="KW-0407">Ion channel</keyword>
<sequence length="156" mass="17385">MIVFKSIIEKSGFYHIDEYGVKNYNLGIISLFAIALFISLTLCFGYITYQAEFGQENATISDYHDAVWLMLMASSTIGFGGELPVTVLGRIMVFSMFVLGVGILGLLGGVFVQKAFGFSDTNIKNRELRKQNQEILAKVNQLEQKIDQLLANQNAK</sequence>
<dbReference type="Pfam" id="PF07885">
    <property type="entry name" value="Ion_trans_2"/>
    <property type="match status" value="1"/>
</dbReference>
<evidence type="ECO:0000313" key="5">
    <source>
        <dbReference type="Proteomes" id="UP000256478"/>
    </source>
</evidence>
<gene>
    <name evidence="4" type="ORF">DXX93_16250</name>
</gene>
<feature type="transmembrane region" description="Helical" evidence="2">
    <location>
        <begin position="91"/>
        <end position="112"/>
    </location>
</feature>
<name>A0A3E0TU09_9GAMM</name>
<dbReference type="InterPro" id="IPR013099">
    <property type="entry name" value="K_chnl_dom"/>
</dbReference>
<feature type="transmembrane region" description="Helical" evidence="2">
    <location>
        <begin position="24"/>
        <end position="47"/>
    </location>
</feature>
<dbReference type="Gene3D" id="1.10.287.70">
    <property type="match status" value="1"/>
</dbReference>
<keyword evidence="4" id="KW-0406">Ion transport</keyword>
<proteinExistence type="predicted"/>
<evidence type="ECO:0000256" key="1">
    <source>
        <dbReference type="SAM" id="Coils"/>
    </source>
</evidence>
<evidence type="ECO:0000256" key="2">
    <source>
        <dbReference type="SAM" id="Phobius"/>
    </source>
</evidence>
<keyword evidence="2" id="KW-0472">Membrane</keyword>
<dbReference type="OrthoDB" id="9799090at2"/>
<keyword evidence="2" id="KW-0812">Transmembrane</keyword>